<dbReference type="PANTHER" id="PTHR11475">
    <property type="entry name" value="OXIDASE/PEROXIDASE"/>
    <property type="match status" value="1"/>
</dbReference>
<dbReference type="AlphaFoldDB" id="A0A6P8XFI3"/>
<keyword evidence="1 4" id="KW-0560">Oxidoreductase</keyword>
<dbReference type="GO" id="GO:0004601">
    <property type="term" value="F:peroxidase activity"/>
    <property type="evidence" value="ECO:0007669"/>
    <property type="project" value="UniProtKB-KW"/>
</dbReference>
<dbReference type="RefSeq" id="XP_034115136.1">
    <property type="nucleotide sequence ID" value="XM_034259245.2"/>
</dbReference>
<evidence type="ECO:0000256" key="1">
    <source>
        <dbReference type="ARBA" id="ARBA00022559"/>
    </source>
</evidence>
<keyword evidence="2" id="KW-0732">Signal</keyword>
<keyword evidence="3" id="KW-1185">Reference proteome</keyword>
<dbReference type="PROSITE" id="PS50292">
    <property type="entry name" value="PEROXIDASE_3"/>
    <property type="match status" value="1"/>
</dbReference>
<evidence type="ECO:0000313" key="3">
    <source>
        <dbReference type="Proteomes" id="UP000515160"/>
    </source>
</evidence>
<sequence>MWQSVYLLLTAIVIVASAPDRNIALKFDISQSHITVTNDVKSSLDDITPAQWKGFVTSGVDSINRQKRLEDNLLSSAITVQNGSLSHAQLLDTLPNEKSKLDSDIALKMLKASLYIYNSKCDPEAISGDQCRTYLESKPLPEGSTLRSECERLLNTQRDGHHAFRRLLPQDYKDGFHQLYNERDQPNAWDISMALYDRENEAAEKTRSRSRSDDSRNLNLVLVQFAQFVEHDLSKTVSQSMSSGLPIECCNRDQHKLQPRFHHPFCAPITSQDKYGFHNCLNYVRSALAVGESCNFGGAEQLNQATGILDLSQLYGFTDAAQNKMRTLSRGTLKSSSNGNLLPRTSDNDEHTFCAWGDNANATNCFVAGDSRVNSNPLSILVYTIFLRNHNRIAAELLSRHKNWNDEQLFQAAKTINVDIYRRVIMNEWLPEVLGANTAAQVLNTPAATAGQPEPEVSNEFGVAAIRFYFSMLPNVLHNLANTNDVASNNNVLPLTNLFELKNEIYTPQIQYTPQKLNEILQSLLHERAMKMDASYVGAIVWHERTKPTHADALAFDIQRGRDHGLQPYYKYLEACSNTKKVTGWVDFEPYIPREILDKLKNLYRECKDVDLIIGGISERIVNGTVGPTFSCILSEQFSRIHQRHQLQQTSTHSTLLDAYRGMNGSKLLCLNSNVRAVPENIFRLQSNSNRLVDCNNVA</sequence>
<dbReference type="Gene3D" id="1.10.640.10">
    <property type="entry name" value="Haem peroxidase domain superfamily, animal type"/>
    <property type="match status" value="1"/>
</dbReference>
<dbReference type="InterPro" id="IPR010255">
    <property type="entry name" value="Haem_peroxidase_sf"/>
</dbReference>
<dbReference type="SUPFAM" id="SSF48113">
    <property type="entry name" value="Heme-dependent peroxidases"/>
    <property type="match status" value="1"/>
</dbReference>
<gene>
    <name evidence="4" type="primary">LOC117575139</name>
</gene>
<dbReference type="Proteomes" id="UP000515160">
    <property type="component" value="Chromosome 2R"/>
</dbReference>
<name>A0A6P8XFI3_DROAB</name>
<proteinExistence type="predicted"/>
<keyword evidence="1 4" id="KW-0575">Peroxidase</keyword>
<dbReference type="OrthoDB" id="823504at2759"/>
<dbReference type="PANTHER" id="PTHR11475:SF125">
    <property type="entry name" value="GH11385P"/>
    <property type="match status" value="1"/>
</dbReference>
<dbReference type="InterPro" id="IPR037120">
    <property type="entry name" value="Haem_peroxidase_sf_animal"/>
</dbReference>
<feature type="signal peptide" evidence="2">
    <location>
        <begin position="1"/>
        <end position="18"/>
    </location>
</feature>
<dbReference type="GO" id="GO:0020037">
    <property type="term" value="F:heme binding"/>
    <property type="evidence" value="ECO:0007669"/>
    <property type="project" value="InterPro"/>
</dbReference>
<organism evidence="3 4">
    <name type="scientific">Drosophila albomicans</name>
    <name type="common">Fruit fly</name>
    <dbReference type="NCBI Taxonomy" id="7291"/>
    <lineage>
        <taxon>Eukaryota</taxon>
        <taxon>Metazoa</taxon>
        <taxon>Ecdysozoa</taxon>
        <taxon>Arthropoda</taxon>
        <taxon>Hexapoda</taxon>
        <taxon>Insecta</taxon>
        <taxon>Pterygota</taxon>
        <taxon>Neoptera</taxon>
        <taxon>Endopterygota</taxon>
        <taxon>Diptera</taxon>
        <taxon>Brachycera</taxon>
        <taxon>Muscomorpha</taxon>
        <taxon>Ephydroidea</taxon>
        <taxon>Drosophilidae</taxon>
        <taxon>Drosophila</taxon>
    </lineage>
</organism>
<accession>A0A6P8XFI3</accession>
<dbReference type="GeneID" id="117575139"/>
<dbReference type="Pfam" id="PF03098">
    <property type="entry name" value="An_peroxidase"/>
    <property type="match status" value="1"/>
</dbReference>
<feature type="chain" id="PRO_5028430518" evidence="2">
    <location>
        <begin position="19"/>
        <end position="699"/>
    </location>
</feature>
<reference evidence="4" key="1">
    <citation type="submission" date="2025-08" db="UniProtKB">
        <authorList>
            <consortium name="RefSeq"/>
        </authorList>
    </citation>
    <scope>IDENTIFICATION</scope>
    <source>
        <strain evidence="4">15112-1751.03</strain>
        <tissue evidence="4">Whole Adult</tissue>
    </source>
</reference>
<dbReference type="PRINTS" id="PR00457">
    <property type="entry name" value="ANPEROXIDASE"/>
</dbReference>
<evidence type="ECO:0000256" key="2">
    <source>
        <dbReference type="SAM" id="SignalP"/>
    </source>
</evidence>
<evidence type="ECO:0000313" key="4">
    <source>
        <dbReference type="RefSeq" id="XP_034115136.1"/>
    </source>
</evidence>
<dbReference type="InterPro" id="IPR019791">
    <property type="entry name" value="Haem_peroxidase_animal"/>
</dbReference>
<protein>
    <submittedName>
        <fullName evidence="4">Chorion peroxidase</fullName>
    </submittedName>
</protein>
<dbReference type="GO" id="GO:0006979">
    <property type="term" value="P:response to oxidative stress"/>
    <property type="evidence" value="ECO:0007669"/>
    <property type="project" value="InterPro"/>
</dbReference>